<name>A0ABP4VFC1_9ACTN</name>
<comment type="caution">
    <text evidence="2">The sequence shown here is derived from an EMBL/GenBank/DDBJ whole genome shotgun (WGS) entry which is preliminary data.</text>
</comment>
<keyword evidence="3" id="KW-1185">Reference proteome</keyword>
<dbReference type="EMBL" id="BAAANF010000042">
    <property type="protein sequence ID" value="GAA1722420.1"/>
    <property type="molecule type" value="Genomic_DNA"/>
</dbReference>
<organism evidence="2 3">
    <name type="scientific">Kribbella yunnanensis</name>
    <dbReference type="NCBI Taxonomy" id="190194"/>
    <lineage>
        <taxon>Bacteria</taxon>
        <taxon>Bacillati</taxon>
        <taxon>Actinomycetota</taxon>
        <taxon>Actinomycetes</taxon>
        <taxon>Propionibacteriales</taxon>
        <taxon>Kribbellaceae</taxon>
        <taxon>Kribbella</taxon>
    </lineage>
</organism>
<feature type="region of interest" description="Disordered" evidence="1">
    <location>
        <begin position="17"/>
        <end position="38"/>
    </location>
</feature>
<dbReference type="Proteomes" id="UP001500280">
    <property type="component" value="Unassembled WGS sequence"/>
</dbReference>
<gene>
    <name evidence="2" type="ORF">GCM10009745_84490</name>
</gene>
<evidence type="ECO:0000313" key="3">
    <source>
        <dbReference type="Proteomes" id="UP001500280"/>
    </source>
</evidence>
<protein>
    <submittedName>
        <fullName evidence="2">Uncharacterized protein</fullName>
    </submittedName>
</protein>
<reference evidence="3" key="1">
    <citation type="journal article" date="2019" name="Int. J. Syst. Evol. Microbiol.">
        <title>The Global Catalogue of Microorganisms (GCM) 10K type strain sequencing project: providing services to taxonomists for standard genome sequencing and annotation.</title>
        <authorList>
            <consortium name="The Broad Institute Genomics Platform"/>
            <consortium name="The Broad Institute Genome Sequencing Center for Infectious Disease"/>
            <person name="Wu L."/>
            <person name="Ma J."/>
        </authorList>
    </citation>
    <scope>NUCLEOTIDE SEQUENCE [LARGE SCALE GENOMIC DNA]</scope>
    <source>
        <strain evidence="3">JCM 14307</strain>
    </source>
</reference>
<evidence type="ECO:0000313" key="2">
    <source>
        <dbReference type="EMBL" id="GAA1722420.1"/>
    </source>
</evidence>
<proteinExistence type="predicted"/>
<sequence>MEALSVLIATKQVADDIRDSNAAHPHHHIPTRRRSRTSAARRWFRQLVGASARSNPVDFKSDHKPAGISA</sequence>
<evidence type="ECO:0000256" key="1">
    <source>
        <dbReference type="SAM" id="MobiDB-lite"/>
    </source>
</evidence>
<feature type="compositionally biased region" description="Basic residues" evidence="1">
    <location>
        <begin position="24"/>
        <end position="36"/>
    </location>
</feature>
<accession>A0ABP4VFC1</accession>